<reference evidence="6" key="1">
    <citation type="journal article" date="2021" name="PeerJ">
        <title>Extensive microbial diversity within the chicken gut microbiome revealed by metagenomics and culture.</title>
        <authorList>
            <person name="Gilroy R."/>
            <person name="Ravi A."/>
            <person name="Getino M."/>
            <person name="Pursley I."/>
            <person name="Horton D.L."/>
            <person name="Alikhan N.F."/>
            <person name="Baker D."/>
            <person name="Gharbi K."/>
            <person name="Hall N."/>
            <person name="Watson M."/>
            <person name="Adriaenssens E.M."/>
            <person name="Foster-Nyarko E."/>
            <person name="Jarju S."/>
            <person name="Secka A."/>
            <person name="Antonio M."/>
            <person name="Oren A."/>
            <person name="Chaudhuri R.R."/>
            <person name="La Ragione R."/>
            <person name="Hildebrand F."/>
            <person name="Pallen M.J."/>
        </authorList>
    </citation>
    <scope>NUCLEOTIDE SEQUENCE</scope>
    <source>
        <strain evidence="6">ChiBcolR8-3208</strain>
    </source>
</reference>
<keyword evidence="4" id="KW-0560">Oxidoreductase</keyword>
<name>A0A9D2LXV5_9FIRM</name>
<dbReference type="PANTHER" id="PTHR43425">
    <property type="entry name" value="OXYGEN-INSENSITIVE NADPH NITROREDUCTASE"/>
    <property type="match status" value="1"/>
</dbReference>
<sequence>MNETLRVLMERKSVRVFEKRPIGPEEKQAILNAAMRAPTAGNSMLYSILDVTDQALKDKLAITCDHQPFIAAAPMVLVFLADYRRWVRKFQQAGCEDVPSPRLSDFILAANDTVIAAHAACVAAESLGIGSCYIGDIIEQWEEHREMFGLPPYVAPVSMLVFGYPTQQQKDRPQT</sequence>
<dbReference type="Gene3D" id="3.40.109.10">
    <property type="entry name" value="NADH Oxidase"/>
    <property type="match status" value="1"/>
</dbReference>
<comment type="similarity">
    <text evidence="1">Belongs to the flavin oxidoreductase frp family.</text>
</comment>
<evidence type="ECO:0000259" key="5">
    <source>
        <dbReference type="Pfam" id="PF00881"/>
    </source>
</evidence>
<feature type="domain" description="Nitroreductase" evidence="5">
    <location>
        <begin position="9"/>
        <end position="164"/>
    </location>
</feature>
<keyword evidence="2" id="KW-0285">Flavoprotein</keyword>
<organism evidence="6 7">
    <name type="scientific">Candidatus Acutalibacter ornithocaccae</name>
    <dbReference type="NCBI Taxonomy" id="2838416"/>
    <lineage>
        <taxon>Bacteria</taxon>
        <taxon>Bacillati</taxon>
        <taxon>Bacillota</taxon>
        <taxon>Clostridia</taxon>
        <taxon>Eubacteriales</taxon>
        <taxon>Acutalibacteraceae</taxon>
        <taxon>Acutalibacter</taxon>
    </lineage>
</organism>
<keyword evidence="3" id="KW-0288">FMN</keyword>
<gene>
    <name evidence="6" type="ORF">H9942_03975</name>
</gene>
<protein>
    <submittedName>
        <fullName evidence="6">Nitroreductase family protein</fullName>
    </submittedName>
</protein>
<accession>A0A9D2LXV5</accession>
<evidence type="ECO:0000256" key="4">
    <source>
        <dbReference type="ARBA" id="ARBA00023002"/>
    </source>
</evidence>
<dbReference type="InterPro" id="IPR000415">
    <property type="entry name" value="Nitroreductase-like"/>
</dbReference>
<dbReference type="Proteomes" id="UP000824214">
    <property type="component" value="Unassembled WGS sequence"/>
</dbReference>
<dbReference type="Pfam" id="PF00881">
    <property type="entry name" value="Nitroreductase"/>
    <property type="match status" value="1"/>
</dbReference>
<evidence type="ECO:0000313" key="7">
    <source>
        <dbReference type="Proteomes" id="UP000824214"/>
    </source>
</evidence>
<evidence type="ECO:0000313" key="6">
    <source>
        <dbReference type="EMBL" id="HJB37209.1"/>
    </source>
</evidence>
<feature type="non-terminal residue" evidence="6">
    <location>
        <position position="175"/>
    </location>
</feature>
<reference evidence="6" key="2">
    <citation type="submission" date="2021-04" db="EMBL/GenBank/DDBJ databases">
        <authorList>
            <person name="Gilroy R."/>
        </authorList>
    </citation>
    <scope>NUCLEOTIDE SEQUENCE</scope>
    <source>
        <strain evidence="6">ChiBcolR8-3208</strain>
    </source>
</reference>
<dbReference type="InterPro" id="IPR016446">
    <property type="entry name" value="Flavin_OxRdtase_Frp"/>
</dbReference>
<evidence type="ECO:0000256" key="2">
    <source>
        <dbReference type="ARBA" id="ARBA00022630"/>
    </source>
</evidence>
<evidence type="ECO:0000256" key="3">
    <source>
        <dbReference type="ARBA" id="ARBA00022643"/>
    </source>
</evidence>
<dbReference type="GO" id="GO:0016491">
    <property type="term" value="F:oxidoreductase activity"/>
    <property type="evidence" value="ECO:0007669"/>
    <property type="project" value="UniProtKB-KW"/>
</dbReference>
<dbReference type="EMBL" id="DWXZ01000076">
    <property type="protein sequence ID" value="HJB37209.1"/>
    <property type="molecule type" value="Genomic_DNA"/>
</dbReference>
<dbReference type="PANTHER" id="PTHR43425:SF2">
    <property type="entry name" value="OXYGEN-INSENSITIVE NADPH NITROREDUCTASE"/>
    <property type="match status" value="1"/>
</dbReference>
<dbReference type="AlphaFoldDB" id="A0A9D2LXV5"/>
<evidence type="ECO:0000256" key="1">
    <source>
        <dbReference type="ARBA" id="ARBA00008366"/>
    </source>
</evidence>
<comment type="caution">
    <text evidence="6">The sequence shown here is derived from an EMBL/GenBank/DDBJ whole genome shotgun (WGS) entry which is preliminary data.</text>
</comment>
<proteinExistence type="inferred from homology"/>
<dbReference type="InterPro" id="IPR029479">
    <property type="entry name" value="Nitroreductase"/>
</dbReference>
<dbReference type="SUPFAM" id="SSF55469">
    <property type="entry name" value="FMN-dependent nitroreductase-like"/>
    <property type="match status" value="1"/>
</dbReference>